<dbReference type="EMBL" id="AVOT02015290">
    <property type="protein sequence ID" value="MBW0499491.1"/>
    <property type="molecule type" value="Genomic_DNA"/>
</dbReference>
<accession>A0A9Q3DFG9</accession>
<feature type="region of interest" description="Disordered" evidence="1">
    <location>
        <begin position="51"/>
        <end position="106"/>
    </location>
</feature>
<keyword evidence="3" id="KW-1185">Reference proteome</keyword>
<proteinExistence type="predicted"/>
<dbReference type="Proteomes" id="UP000765509">
    <property type="component" value="Unassembled WGS sequence"/>
</dbReference>
<evidence type="ECO:0000313" key="3">
    <source>
        <dbReference type="Proteomes" id="UP000765509"/>
    </source>
</evidence>
<sequence>MYKDRDFEMLPQPHQGVMNYWHILKKLLEEEEIVRYFNGWNPLSCKPQIKKVKKYHSKKRETSKEEAPVASTSKPQANQHPQEGENNKKIIGGSHIPQVKGSQKFKKMPWEMSLTWPDPLWNSRTKKNKE</sequence>
<evidence type="ECO:0000256" key="1">
    <source>
        <dbReference type="SAM" id="MobiDB-lite"/>
    </source>
</evidence>
<protein>
    <submittedName>
        <fullName evidence="2">Uncharacterized protein</fullName>
    </submittedName>
</protein>
<comment type="caution">
    <text evidence="2">The sequence shown here is derived from an EMBL/GenBank/DDBJ whole genome shotgun (WGS) entry which is preliminary data.</text>
</comment>
<gene>
    <name evidence="2" type="ORF">O181_039206</name>
</gene>
<feature type="compositionally biased region" description="Polar residues" evidence="1">
    <location>
        <begin position="70"/>
        <end position="81"/>
    </location>
</feature>
<organism evidence="2 3">
    <name type="scientific">Austropuccinia psidii MF-1</name>
    <dbReference type="NCBI Taxonomy" id="1389203"/>
    <lineage>
        <taxon>Eukaryota</taxon>
        <taxon>Fungi</taxon>
        <taxon>Dikarya</taxon>
        <taxon>Basidiomycota</taxon>
        <taxon>Pucciniomycotina</taxon>
        <taxon>Pucciniomycetes</taxon>
        <taxon>Pucciniales</taxon>
        <taxon>Sphaerophragmiaceae</taxon>
        <taxon>Austropuccinia</taxon>
    </lineage>
</organism>
<dbReference type="AlphaFoldDB" id="A0A9Q3DFG9"/>
<name>A0A9Q3DFG9_9BASI</name>
<reference evidence="2" key="1">
    <citation type="submission" date="2021-03" db="EMBL/GenBank/DDBJ databases">
        <title>Draft genome sequence of rust myrtle Austropuccinia psidii MF-1, a brazilian biotype.</title>
        <authorList>
            <person name="Quecine M.C."/>
            <person name="Pachon D.M.R."/>
            <person name="Bonatelli M.L."/>
            <person name="Correr F.H."/>
            <person name="Franceschini L.M."/>
            <person name="Leite T.F."/>
            <person name="Margarido G.R.A."/>
            <person name="Almeida C.A."/>
            <person name="Ferrarezi J.A."/>
            <person name="Labate C.A."/>
        </authorList>
    </citation>
    <scope>NUCLEOTIDE SEQUENCE</scope>
    <source>
        <strain evidence="2">MF-1</strain>
    </source>
</reference>
<evidence type="ECO:0000313" key="2">
    <source>
        <dbReference type="EMBL" id="MBW0499491.1"/>
    </source>
</evidence>